<keyword evidence="3" id="KW-1185">Reference proteome</keyword>
<proteinExistence type="inferred from homology"/>
<feature type="compositionally biased region" description="Basic and acidic residues" evidence="2">
    <location>
        <begin position="637"/>
        <end position="651"/>
    </location>
</feature>
<dbReference type="Gene3D" id="1.20.1260.60">
    <property type="entry name" value="Vacuolar protein sorting-associated protein Ist1"/>
    <property type="match status" value="1"/>
</dbReference>
<evidence type="ECO:0000313" key="3">
    <source>
        <dbReference type="Proteomes" id="UP000813463"/>
    </source>
</evidence>
<dbReference type="GO" id="GO:0008104">
    <property type="term" value="P:intracellular protein localization"/>
    <property type="evidence" value="ECO:0000318"/>
    <property type="project" value="GO_Central"/>
</dbReference>
<sequence length="1007" mass="112093">MLHRSFKPAKCKTALNLAKSRIKLMKNKKDNQLKHLKREVAQLLESGQDQTARIRVEHVIREEKLLAAYEMIEIYCELIVVRLPIIESQKNCPLDLKEAIASLIFAAPRCGDITELQDVRKHFTAKYGKEFATAAAEVRPACGVSRSLVEKLSVIAPDGQTKVKFLTAIAEENNIKWEPNWFKEENPPPFVDIPKVAAVQSVESSKIQMQPLNFEIADVNEENHSHDKARPETSSQSHARTNSGVVPPSSTYRPDSRPSESPSQKINGQSSGTFETAFVPGRQKWNMEFKDATAAAQAAAESAEMASMAARAAIELSRSNVVSEDNHHYTNSGLQHNQVHRNSVSGSFNQRSPRMEKHEDSSRQGNMNEGGDARSLNKDYTQYGEEYESGKQDFGERENSRRHNTRGSDSSPIITSKAEPGMFSSSSNFQEYKVESSENPFYEEETVGKEENQSRNSESKSTVLGDDYGVFPNLNYDSYQYDSGDDSLNSFSRKTADQEDWNVKSAYTFGEEDTTFKDNREGNRIPESDDKYGFDSVSDIFVGVDHRTSGVDIDEKGTRTNAEVFFDESGSDEDDKSVLNPTEEHNYSVPSESTCICSSLNQDKPRFEPDLSESFKRSPIYSKLTEPMPLTFDDSDKESSGSEKEAQRENFDSEALSYDYQKPDADPHRDLRTTFVEKGTADSFMNSKQVEENQNRYSGSVSKNNYSFDKSSESSTDIKSRSDYDLFDGGSKKSFQSPRLSESRNPVSEVELHHPTPEVGIELNLGSLPGGRRNRAQGRLARGKLADASSSPNNTFGSSEKASSYEFPSQIDNKEVPVSMKLTGLHRSYESPIDDTQVVILKKDDENVGKISSKSSTRYFDSDDSDSSSEEDDVLKPKPAASKTFLGAGLSRRTNASTPRSVATSSSVAAAKAGRSSSSNNNEVSSSRIIDQSGFNDRQNLAKSSEHLEEKPVTPKHPDVPEKSSSLNEKKAPSRENSGKNPSHVHPKLPDFETFTAHLQSLRTNRH</sequence>
<feature type="compositionally biased region" description="Acidic residues" evidence="2">
    <location>
        <begin position="565"/>
        <end position="575"/>
    </location>
</feature>
<feature type="compositionally biased region" description="Polar residues" evidence="2">
    <location>
        <begin position="850"/>
        <end position="859"/>
    </location>
</feature>
<feature type="compositionally biased region" description="Acidic residues" evidence="2">
    <location>
        <begin position="862"/>
        <end position="873"/>
    </location>
</feature>
<feature type="compositionally biased region" description="Low complexity" evidence="2">
    <location>
        <begin position="896"/>
        <end position="927"/>
    </location>
</feature>
<feature type="compositionally biased region" description="Basic and acidic residues" evidence="2">
    <location>
        <begin position="353"/>
        <end position="362"/>
    </location>
</feature>
<dbReference type="PANTHER" id="PTHR12161">
    <property type="entry name" value="IST1 FAMILY MEMBER"/>
    <property type="match status" value="1"/>
</dbReference>
<gene>
    <name evidence="4" type="primary">LOC110803447</name>
</gene>
<reference evidence="3" key="1">
    <citation type="journal article" date="2021" name="Nat. Commun.">
        <title>Genomic analyses provide insights into spinach domestication and the genetic basis of agronomic traits.</title>
        <authorList>
            <person name="Cai X."/>
            <person name="Sun X."/>
            <person name="Xu C."/>
            <person name="Sun H."/>
            <person name="Wang X."/>
            <person name="Ge C."/>
            <person name="Zhang Z."/>
            <person name="Wang Q."/>
            <person name="Fei Z."/>
            <person name="Jiao C."/>
            <person name="Wang Q."/>
        </authorList>
    </citation>
    <scope>NUCLEOTIDE SEQUENCE [LARGE SCALE GENOMIC DNA]</scope>
    <source>
        <strain evidence="3">cv. Varoflay</strain>
    </source>
</reference>
<evidence type="ECO:0000256" key="2">
    <source>
        <dbReference type="SAM" id="MobiDB-lite"/>
    </source>
</evidence>
<feature type="compositionally biased region" description="Polar residues" evidence="2">
    <location>
        <begin position="928"/>
        <end position="943"/>
    </location>
</feature>
<dbReference type="GO" id="GO:0015031">
    <property type="term" value="P:protein transport"/>
    <property type="evidence" value="ECO:0007669"/>
    <property type="project" value="InterPro"/>
</dbReference>
<feature type="compositionally biased region" description="Basic and acidic residues" evidence="2">
    <location>
        <begin position="547"/>
        <end position="558"/>
    </location>
</feature>
<dbReference type="AlphaFoldDB" id="A0A9R0JAV2"/>
<feature type="compositionally biased region" description="Basic and acidic residues" evidence="2">
    <location>
        <begin position="944"/>
        <end position="978"/>
    </location>
</feature>
<feature type="compositionally biased region" description="Basic and acidic residues" evidence="2">
    <location>
        <begin position="603"/>
        <end position="616"/>
    </location>
</feature>
<dbReference type="GeneID" id="110803447"/>
<comment type="similarity">
    <text evidence="1">Belongs to the IST1 family.</text>
</comment>
<dbReference type="PANTHER" id="PTHR12161:SF13">
    <property type="entry name" value="REGULATOR OF VPS4 ACTIVITY IN THE MVB PATHWAY PROTEIN"/>
    <property type="match status" value="1"/>
</dbReference>
<feature type="compositionally biased region" description="Polar residues" evidence="2">
    <location>
        <begin position="232"/>
        <end position="274"/>
    </location>
</feature>
<name>A0A9R0JAV2_SPIOL</name>
<evidence type="ECO:0000313" key="4">
    <source>
        <dbReference type="RefSeq" id="XP_021864642.2"/>
    </source>
</evidence>
<feature type="compositionally biased region" description="Polar residues" evidence="2">
    <location>
        <begin position="733"/>
        <end position="746"/>
    </location>
</feature>
<feature type="region of interest" description="Disordered" evidence="2">
    <location>
        <begin position="547"/>
        <end position="812"/>
    </location>
</feature>
<feature type="compositionally biased region" description="Polar residues" evidence="2">
    <location>
        <begin position="695"/>
        <end position="709"/>
    </location>
</feature>
<feature type="region of interest" description="Disordered" evidence="2">
    <location>
        <begin position="325"/>
        <end position="467"/>
    </location>
</feature>
<dbReference type="InterPro" id="IPR042277">
    <property type="entry name" value="IST1-like"/>
</dbReference>
<dbReference type="Pfam" id="PF03398">
    <property type="entry name" value="Ist1"/>
    <property type="match status" value="1"/>
</dbReference>
<dbReference type="InterPro" id="IPR005061">
    <property type="entry name" value="Ist1"/>
</dbReference>
<dbReference type="Proteomes" id="UP000813463">
    <property type="component" value="Chromosome 2"/>
</dbReference>
<feature type="compositionally biased region" description="Basic and acidic residues" evidence="2">
    <location>
        <begin position="710"/>
        <end position="724"/>
    </location>
</feature>
<dbReference type="RefSeq" id="XP_021864642.2">
    <property type="nucleotide sequence ID" value="XM_022008950.2"/>
</dbReference>
<protein>
    <submittedName>
        <fullName evidence="4">Uncharacterized protein isoform X1</fullName>
    </submittedName>
</protein>
<feature type="compositionally biased region" description="Basic and acidic residues" evidence="2">
    <location>
        <begin position="388"/>
        <end position="401"/>
    </location>
</feature>
<feature type="compositionally biased region" description="Polar residues" evidence="2">
    <location>
        <begin position="325"/>
        <end position="352"/>
    </location>
</feature>
<accession>A0A9R0JAV2</accession>
<evidence type="ECO:0000256" key="1">
    <source>
        <dbReference type="ARBA" id="ARBA00005536"/>
    </source>
</evidence>
<feature type="region of interest" description="Disordered" evidence="2">
    <location>
        <begin position="223"/>
        <end position="274"/>
    </location>
</feature>
<feature type="region of interest" description="Disordered" evidence="2">
    <location>
        <begin position="825"/>
        <end position="993"/>
    </location>
</feature>
<feature type="compositionally biased region" description="Polar residues" evidence="2">
    <location>
        <begin position="588"/>
        <end position="602"/>
    </location>
</feature>
<reference evidence="4" key="2">
    <citation type="submission" date="2025-08" db="UniProtKB">
        <authorList>
            <consortium name="RefSeq"/>
        </authorList>
    </citation>
    <scope>IDENTIFICATION</scope>
    <source>
        <tissue evidence="4">Leaf</tissue>
    </source>
</reference>
<dbReference type="KEGG" id="soe:110803447"/>
<feature type="compositionally biased region" description="Basic and acidic residues" evidence="2">
    <location>
        <begin position="661"/>
        <end position="672"/>
    </location>
</feature>
<organism evidence="3 4">
    <name type="scientific">Spinacia oleracea</name>
    <name type="common">Spinach</name>
    <dbReference type="NCBI Taxonomy" id="3562"/>
    <lineage>
        <taxon>Eukaryota</taxon>
        <taxon>Viridiplantae</taxon>
        <taxon>Streptophyta</taxon>
        <taxon>Embryophyta</taxon>
        <taxon>Tracheophyta</taxon>
        <taxon>Spermatophyta</taxon>
        <taxon>Magnoliopsida</taxon>
        <taxon>eudicotyledons</taxon>
        <taxon>Gunneridae</taxon>
        <taxon>Pentapetalae</taxon>
        <taxon>Caryophyllales</taxon>
        <taxon>Chenopodiaceae</taxon>
        <taxon>Chenopodioideae</taxon>
        <taxon>Anserineae</taxon>
        <taxon>Spinacia</taxon>
    </lineage>
</organism>
<feature type="compositionally biased region" description="Polar residues" evidence="2">
    <location>
        <begin position="788"/>
        <end position="811"/>
    </location>
</feature>